<evidence type="ECO:0000256" key="12">
    <source>
        <dbReference type="ARBA" id="ARBA00023136"/>
    </source>
</evidence>
<feature type="transmembrane region" description="Helical" evidence="14">
    <location>
        <begin position="126"/>
        <end position="154"/>
    </location>
</feature>
<evidence type="ECO:0000313" key="16">
    <source>
        <dbReference type="EMBL" id="KEZ40856.1"/>
    </source>
</evidence>
<evidence type="ECO:0000259" key="15">
    <source>
        <dbReference type="Pfam" id="PF00137"/>
    </source>
</evidence>
<sequence>MLASSRLTGVAARNGLKQHYRLISSMASQTRFPHFLISSPRYPPVRHALLLNSSRSALPPTVTRSGVTQFRTVVVESMTGAIVTAAKLHGAGFATIGMAGAGVGIGKVYAALITGTARNPAVRGQLFTYAILGFALSEATGLFALMVAFLILYAY</sequence>
<dbReference type="GO" id="GO:0015986">
    <property type="term" value="P:proton motive force-driven ATP synthesis"/>
    <property type="evidence" value="ECO:0007669"/>
    <property type="project" value="InterPro"/>
</dbReference>
<dbReference type="GO" id="GO:0033177">
    <property type="term" value="C:proton-transporting two-sector ATPase complex, proton-transporting domain"/>
    <property type="evidence" value="ECO:0007669"/>
    <property type="project" value="InterPro"/>
</dbReference>
<dbReference type="AlphaFoldDB" id="A0A084G0J4"/>
<comment type="similarity">
    <text evidence="2 14">Belongs to the ATPase C chain family.</text>
</comment>
<dbReference type="PRINTS" id="PR00124">
    <property type="entry name" value="ATPASEC"/>
</dbReference>
<evidence type="ECO:0000256" key="13">
    <source>
        <dbReference type="ARBA" id="ARBA00030961"/>
    </source>
</evidence>
<evidence type="ECO:0000313" key="17">
    <source>
        <dbReference type="Proteomes" id="UP000028545"/>
    </source>
</evidence>
<dbReference type="HAMAP" id="MF_01396">
    <property type="entry name" value="ATP_synth_c_bact"/>
    <property type="match status" value="1"/>
</dbReference>
<evidence type="ECO:0000256" key="9">
    <source>
        <dbReference type="ARBA" id="ARBA00023065"/>
    </source>
</evidence>
<comment type="caution">
    <text evidence="16">The sequence shown here is derived from an EMBL/GenBank/DDBJ whole genome shotgun (WGS) entry which is preliminary data.</text>
</comment>
<evidence type="ECO:0000256" key="6">
    <source>
        <dbReference type="ARBA" id="ARBA00022692"/>
    </source>
</evidence>
<keyword evidence="10 14" id="KW-0446">Lipid-binding</keyword>
<comment type="subcellular location">
    <subcellularLocation>
        <location evidence="1">Mitochondrion membrane</location>
        <topology evidence="1">Multi-pass membrane protein</topology>
    </subcellularLocation>
</comment>
<dbReference type="Gene3D" id="1.20.20.10">
    <property type="entry name" value="F1F0 ATP synthase subunit C"/>
    <property type="match status" value="1"/>
</dbReference>
<dbReference type="InterPro" id="IPR002379">
    <property type="entry name" value="ATPase_proteolipid_c-like_dom"/>
</dbReference>
<keyword evidence="7 14" id="KW-0375">Hydrogen ion transport</keyword>
<dbReference type="HOGENOM" id="CLU_116822_0_1_1"/>
<evidence type="ECO:0000256" key="1">
    <source>
        <dbReference type="ARBA" id="ARBA00004225"/>
    </source>
</evidence>
<dbReference type="PANTHER" id="PTHR10031">
    <property type="entry name" value="ATP SYNTHASE LIPID-BINDING PROTEIN, MITOCHONDRIAL"/>
    <property type="match status" value="1"/>
</dbReference>
<keyword evidence="17" id="KW-1185">Reference proteome</keyword>
<comment type="caution">
    <text evidence="14">Lacks conserved residue(s) required for the propagation of feature annotation.</text>
</comment>
<dbReference type="PROSITE" id="PS00605">
    <property type="entry name" value="ATPASE_C"/>
    <property type="match status" value="1"/>
</dbReference>
<dbReference type="KEGG" id="sapo:SAPIO_CDS7972"/>
<keyword evidence="12 14" id="KW-0472">Membrane</keyword>
<dbReference type="GO" id="GO:0015078">
    <property type="term" value="F:proton transmembrane transporter activity"/>
    <property type="evidence" value="ECO:0007669"/>
    <property type="project" value="InterPro"/>
</dbReference>
<keyword evidence="6 14" id="KW-0812">Transmembrane</keyword>
<dbReference type="GO" id="GO:0031966">
    <property type="term" value="C:mitochondrial membrane"/>
    <property type="evidence" value="ECO:0007669"/>
    <property type="project" value="UniProtKB-SubCell"/>
</dbReference>
<dbReference type="FunFam" id="1.20.20.10:FF:000003">
    <property type="entry name" value="Atp synthase f complex subunit mitochondrial"/>
    <property type="match status" value="1"/>
</dbReference>
<dbReference type="EMBL" id="JOWA01000114">
    <property type="protein sequence ID" value="KEZ40856.1"/>
    <property type="molecule type" value="Genomic_DNA"/>
</dbReference>
<dbReference type="RefSeq" id="XP_016640655.1">
    <property type="nucleotide sequence ID" value="XM_016789718.1"/>
</dbReference>
<evidence type="ECO:0000256" key="14">
    <source>
        <dbReference type="RuleBase" id="RU004221"/>
    </source>
</evidence>
<dbReference type="InterPro" id="IPR038662">
    <property type="entry name" value="ATP_synth_F0_csu_sf"/>
</dbReference>
<evidence type="ECO:0000256" key="4">
    <source>
        <dbReference type="ARBA" id="ARBA00022448"/>
    </source>
</evidence>
<evidence type="ECO:0000256" key="11">
    <source>
        <dbReference type="ARBA" id="ARBA00023128"/>
    </source>
</evidence>
<evidence type="ECO:0000256" key="5">
    <source>
        <dbReference type="ARBA" id="ARBA00022547"/>
    </source>
</evidence>
<dbReference type="VEuPathDB" id="FungiDB:SAPIO_CDS7972"/>
<dbReference type="OrthoDB" id="438052at2759"/>
<dbReference type="GeneID" id="27727044"/>
<evidence type="ECO:0000256" key="3">
    <source>
        <dbReference type="ARBA" id="ARBA00019317"/>
    </source>
</evidence>
<keyword evidence="11" id="KW-0496">Mitochondrion</keyword>
<keyword evidence="9 14" id="KW-0406">Ion transport</keyword>
<protein>
    <recommendedName>
        <fullName evidence="3">ATP synthase subunit 9, mitochondrial</fullName>
    </recommendedName>
    <alternativeName>
        <fullName evidence="13">Lipid-binding protein</fullName>
    </alternativeName>
</protein>
<evidence type="ECO:0000256" key="2">
    <source>
        <dbReference type="ARBA" id="ARBA00006704"/>
    </source>
</evidence>
<accession>A0A084G0J4</accession>
<dbReference type="InterPro" id="IPR000454">
    <property type="entry name" value="ATP_synth_F0_csu"/>
</dbReference>
<dbReference type="GO" id="GO:0008289">
    <property type="term" value="F:lipid binding"/>
    <property type="evidence" value="ECO:0007669"/>
    <property type="project" value="UniProtKB-KW"/>
</dbReference>
<evidence type="ECO:0000256" key="7">
    <source>
        <dbReference type="ARBA" id="ARBA00022781"/>
    </source>
</evidence>
<dbReference type="GO" id="GO:0045259">
    <property type="term" value="C:proton-transporting ATP synthase complex"/>
    <property type="evidence" value="ECO:0007669"/>
    <property type="project" value="UniProtKB-KW"/>
</dbReference>
<dbReference type="Proteomes" id="UP000028545">
    <property type="component" value="Unassembled WGS sequence"/>
</dbReference>
<dbReference type="InterPro" id="IPR020537">
    <property type="entry name" value="ATP_synth_F0_csu_DDCD_BS"/>
</dbReference>
<organism evidence="16 17">
    <name type="scientific">Pseudallescheria apiosperma</name>
    <name type="common">Scedosporium apiospermum</name>
    <dbReference type="NCBI Taxonomy" id="563466"/>
    <lineage>
        <taxon>Eukaryota</taxon>
        <taxon>Fungi</taxon>
        <taxon>Dikarya</taxon>
        <taxon>Ascomycota</taxon>
        <taxon>Pezizomycotina</taxon>
        <taxon>Sordariomycetes</taxon>
        <taxon>Hypocreomycetidae</taxon>
        <taxon>Microascales</taxon>
        <taxon>Microascaceae</taxon>
        <taxon>Scedosporium</taxon>
    </lineage>
</organism>
<keyword evidence="4 14" id="KW-0813">Transport</keyword>
<feature type="domain" description="V-ATPase proteolipid subunit C-like" evidence="15">
    <location>
        <begin position="90"/>
        <end position="151"/>
    </location>
</feature>
<reference evidence="16 17" key="1">
    <citation type="journal article" date="2014" name="Genome Announc.">
        <title>Draft genome sequence of the pathogenic fungus Scedosporium apiospermum.</title>
        <authorList>
            <person name="Vandeputte P."/>
            <person name="Ghamrawi S."/>
            <person name="Rechenmann M."/>
            <person name="Iltis A."/>
            <person name="Giraud S."/>
            <person name="Fleury M."/>
            <person name="Thornton C."/>
            <person name="Delhaes L."/>
            <person name="Meyer W."/>
            <person name="Papon N."/>
            <person name="Bouchara J.P."/>
        </authorList>
    </citation>
    <scope>NUCLEOTIDE SEQUENCE [LARGE SCALE GENOMIC DNA]</scope>
    <source>
        <strain evidence="16 17">IHEM 14462</strain>
    </source>
</reference>
<dbReference type="OMA" id="MASQTRF"/>
<gene>
    <name evidence="16" type="ORF">SAPIO_CDS7972</name>
</gene>
<proteinExistence type="inferred from homology"/>
<dbReference type="PANTHER" id="PTHR10031:SF0">
    <property type="entry name" value="ATPASE PROTEIN 9"/>
    <property type="match status" value="1"/>
</dbReference>
<dbReference type="InterPro" id="IPR035921">
    <property type="entry name" value="F/V-ATP_Csub_sf"/>
</dbReference>
<keyword evidence="16" id="KW-0378">Hydrolase</keyword>
<name>A0A084G0J4_PSEDA</name>
<keyword evidence="8 14" id="KW-1133">Transmembrane helix</keyword>
<dbReference type="SUPFAM" id="SSF81333">
    <property type="entry name" value="F1F0 ATP synthase subunit C"/>
    <property type="match status" value="1"/>
</dbReference>
<dbReference type="Pfam" id="PF00137">
    <property type="entry name" value="ATP-synt_C"/>
    <property type="match status" value="1"/>
</dbReference>
<dbReference type="GO" id="GO:0016787">
    <property type="term" value="F:hydrolase activity"/>
    <property type="evidence" value="ECO:0007669"/>
    <property type="project" value="UniProtKB-KW"/>
</dbReference>
<keyword evidence="5" id="KW-0138">CF(0)</keyword>
<evidence type="ECO:0000256" key="8">
    <source>
        <dbReference type="ARBA" id="ARBA00022989"/>
    </source>
</evidence>
<evidence type="ECO:0000256" key="10">
    <source>
        <dbReference type="ARBA" id="ARBA00023121"/>
    </source>
</evidence>
<dbReference type="CDD" id="cd18182">
    <property type="entry name" value="ATP-synt_Fo_c_ATP5G3"/>
    <property type="match status" value="1"/>
</dbReference>